<dbReference type="InterPro" id="IPR058352">
    <property type="entry name" value="DUF8039"/>
</dbReference>
<evidence type="ECO:0000259" key="3">
    <source>
        <dbReference type="Pfam" id="PF13966"/>
    </source>
</evidence>
<reference evidence="6" key="2">
    <citation type="submission" date="2025-08" db="UniProtKB">
        <authorList>
            <consortium name="RefSeq"/>
        </authorList>
    </citation>
    <scope>IDENTIFICATION</scope>
    <source>
        <tissue evidence="6">Leaf</tissue>
    </source>
</reference>
<dbReference type="SUPFAM" id="SSF53098">
    <property type="entry name" value="Ribonuclease H-like"/>
    <property type="match status" value="1"/>
</dbReference>
<dbReference type="InterPro" id="IPR002156">
    <property type="entry name" value="RNaseH_domain"/>
</dbReference>
<sequence length="1060" mass="119055">MNENQIVVRHESEGGKTPTTRDESQDVSTITKTIKGRGPSKGVKVAKPMFLEYNVYNVPDGQWSHEYGKQVGSCATRININVPLYPKVDEQIKKGFWEETKLMFHITDDSNHSREKYFHSCVAKRFSCFKSKLVRRWITMKEKKPKNQTNKMPWDVYNHITEDDWKTFVKHYFLPESLLRSEKARKSASCNKNPHRTDQKGYNRKRLDWIKDGRLPPDAALPISSSSSVNSSVTSNVNRVRKYRSKEWILAHQVQNKEGKWEIDPNDTEVVEIATKALEYIAEEEKGNLSFEQGEDALTKAIGKKDHRGRVKGTGGMVGIKKAFGPCIRHSRSDHGEASSENYESIRASVKKEFEGELEKRVEKRVAEALQKQLSTLLKTGQLNSISTPIPDDLHLNDSARVDLDVSATRTTRHILVPQPRELKERTPCRLALEEKVSGNNIVVADGMVQPSDGALPQHFTSMKPGHYKVQVDFVYDGHVDDILPVPTGDGFTNLGGALGSFVQWPIHLVIFEDGEDCISPPKKKSKSNVSKERDGSSKKKTTVLAAQKKTTDLPSKLPRGLGGLGIRGTSCLNKALLMKHIWRLSNNPHSMLAAIVNHKFAKPLHSGVQASVRGRALSWGMRGMGRAFNNILKGCSWKIGNGRKVLAGGNRWVEGEVPIFNSNVTLLQAKDWKVHHFIRPLGIGWGHDKVRACFEFQDARKIVAMELPTSDTDDLLYWKFQKSGELTVKTAYAMLAMEEVSDSTNVPGNNTYKMLWSLGIHPKWKLFLWKLLHNGIATKVNLGKKGIQVSISCDLCNRGEEDLQHLFRFCNFAQQVWRGGLLAIHSELNETMSFSEWVLFYIRQFQRQDGKSSPRMVYFISTLWGLWLTRNNRVFRGEITSMATVQSIINNGLNDNGILQSHNQPYLGFLHPPEDTLSFPPGFFRAIISGTEFQGTPAIILVDGSWHKSTKNAGMGWVLEGHQIQKVSTLGGAQSGTAHSALQAEAKACLLALCWASQASIARVTILTDSQRLVELLRLDDLSDVQVRWTIAEIKKIGKTFCWCTLCQQGRSSSSSEGS</sequence>
<reference evidence="5" key="1">
    <citation type="journal article" date="2021" name="Nat. Commun.">
        <title>Genomic analyses provide insights into spinach domestication and the genetic basis of agronomic traits.</title>
        <authorList>
            <person name="Cai X."/>
            <person name="Sun X."/>
            <person name="Xu C."/>
            <person name="Sun H."/>
            <person name="Wang X."/>
            <person name="Ge C."/>
            <person name="Zhang Z."/>
            <person name="Wang Q."/>
            <person name="Fei Z."/>
            <person name="Jiao C."/>
            <person name="Wang Q."/>
        </authorList>
    </citation>
    <scope>NUCLEOTIDE SEQUENCE [LARGE SCALE GENOMIC DNA]</scope>
    <source>
        <strain evidence="5">cv. Varoflay</strain>
    </source>
</reference>
<feature type="domain" description="DUF8039" evidence="4">
    <location>
        <begin position="421"/>
        <end position="512"/>
    </location>
</feature>
<evidence type="ECO:0000259" key="4">
    <source>
        <dbReference type="Pfam" id="PF26133"/>
    </source>
</evidence>
<dbReference type="Pfam" id="PF13966">
    <property type="entry name" value="zf-RVT"/>
    <property type="match status" value="1"/>
</dbReference>
<evidence type="ECO:0008006" key="7">
    <source>
        <dbReference type="Google" id="ProtNLM"/>
    </source>
</evidence>
<evidence type="ECO:0000259" key="2">
    <source>
        <dbReference type="Pfam" id="PF13456"/>
    </source>
</evidence>
<dbReference type="InterPro" id="IPR026960">
    <property type="entry name" value="RVT-Znf"/>
</dbReference>
<dbReference type="RefSeq" id="XP_056685789.1">
    <property type="nucleotide sequence ID" value="XM_056829811.1"/>
</dbReference>
<feature type="compositionally biased region" description="Basic and acidic residues" evidence="1">
    <location>
        <begin position="8"/>
        <end position="24"/>
    </location>
</feature>
<dbReference type="PANTHER" id="PTHR33018:SF37">
    <property type="entry name" value="TRANSPOSASE TNP1_EN_SPM-LIKE DOMAIN-CONTAINING PROTEIN"/>
    <property type="match status" value="1"/>
</dbReference>
<protein>
    <recommendedName>
        <fullName evidence="7">RNase H type-1 domain-containing protein</fullName>
    </recommendedName>
</protein>
<dbReference type="InterPro" id="IPR012337">
    <property type="entry name" value="RNaseH-like_sf"/>
</dbReference>
<evidence type="ECO:0000313" key="5">
    <source>
        <dbReference type="Proteomes" id="UP000813463"/>
    </source>
</evidence>
<evidence type="ECO:0000313" key="6">
    <source>
        <dbReference type="RefSeq" id="XP_056685789.1"/>
    </source>
</evidence>
<evidence type="ECO:0000256" key="1">
    <source>
        <dbReference type="SAM" id="MobiDB-lite"/>
    </source>
</evidence>
<accession>A0ABM3QQY8</accession>
<dbReference type="Gene3D" id="3.30.420.10">
    <property type="entry name" value="Ribonuclease H-like superfamily/Ribonuclease H"/>
    <property type="match status" value="1"/>
</dbReference>
<dbReference type="InterPro" id="IPR036397">
    <property type="entry name" value="RNaseH_sf"/>
</dbReference>
<name>A0ABM3QQY8_SPIOL</name>
<keyword evidence="5" id="KW-1185">Reference proteome</keyword>
<dbReference type="CDD" id="cd06222">
    <property type="entry name" value="RNase_H_like"/>
    <property type="match status" value="1"/>
</dbReference>
<dbReference type="Pfam" id="PF13456">
    <property type="entry name" value="RVT_3"/>
    <property type="match status" value="1"/>
</dbReference>
<feature type="domain" description="Reverse transcriptase zinc-binding" evidence="3">
    <location>
        <begin position="728"/>
        <end position="818"/>
    </location>
</feature>
<dbReference type="Pfam" id="PF26133">
    <property type="entry name" value="DUF8039"/>
    <property type="match status" value="1"/>
</dbReference>
<gene>
    <name evidence="6" type="primary">LOC130461653</name>
</gene>
<feature type="region of interest" description="Disordered" evidence="1">
    <location>
        <begin position="521"/>
        <end position="546"/>
    </location>
</feature>
<dbReference type="Proteomes" id="UP000813463">
    <property type="component" value="Chromosome 5"/>
</dbReference>
<dbReference type="InterPro" id="IPR044730">
    <property type="entry name" value="RNase_H-like_dom_plant"/>
</dbReference>
<proteinExistence type="predicted"/>
<dbReference type="PANTHER" id="PTHR33018">
    <property type="entry name" value="OS10G0338966 PROTEIN-RELATED"/>
    <property type="match status" value="1"/>
</dbReference>
<dbReference type="GeneID" id="130461653"/>
<organism evidence="5 6">
    <name type="scientific">Spinacia oleracea</name>
    <name type="common">Spinach</name>
    <dbReference type="NCBI Taxonomy" id="3562"/>
    <lineage>
        <taxon>Eukaryota</taxon>
        <taxon>Viridiplantae</taxon>
        <taxon>Streptophyta</taxon>
        <taxon>Embryophyta</taxon>
        <taxon>Tracheophyta</taxon>
        <taxon>Spermatophyta</taxon>
        <taxon>Magnoliopsida</taxon>
        <taxon>eudicotyledons</taxon>
        <taxon>Gunneridae</taxon>
        <taxon>Pentapetalae</taxon>
        <taxon>Caryophyllales</taxon>
        <taxon>Chenopodiaceae</taxon>
        <taxon>Chenopodioideae</taxon>
        <taxon>Anserineae</taxon>
        <taxon>Spinacia</taxon>
    </lineage>
</organism>
<feature type="domain" description="RNase H type-1" evidence="2">
    <location>
        <begin position="943"/>
        <end position="1044"/>
    </location>
</feature>
<feature type="region of interest" description="Disordered" evidence="1">
    <location>
        <begin position="1"/>
        <end position="27"/>
    </location>
</feature>